<dbReference type="RefSeq" id="WP_002444135.1">
    <property type="nucleotide sequence ID" value="NZ_AP018585.1"/>
</dbReference>
<feature type="transmembrane region" description="Helical" evidence="1">
    <location>
        <begin position="154"/>
        <end position="170"/>
    </location>
</feature>
<keyword evidence="1" id="KW-1133">Transmembrane helix</keyword>
<feature type="transmembrane region" description="Helical" evidence="1">
    <location>
        <begin position="287"/>
        <end position="306"/>
    </location>
</feature>
<keyword evidence="3" id="KW-1185">Reference proteome</keyword>
<organism evidence="2 3">
    <name type="scientific">Staphylococcus caprae</name>
    <dbReference type="NCBI Taxonomy" id="29380"/>
    <lineage>
        <taxon>Bacteria</taxon>
        <taxon>Bacillati</taxon>
        <taxon>Bacillota</taxon>
        <taxon>Bacilli</taxon>
        <taxon>Bacillales</taxon>
        <taxon>Staphylococcaceae</taxon>
        <taxon>Staphylococcus</taxon>
    </lineage>
</organism>
<keyword evidence="1" id="KW-0812">Transmembrane</keyword>
<sequence>MNQIKQHEQLYWYIGIIVFYFIMAILTPLSFVDWHWYLNSHLSSLSHDLMQNNGRYLGSFLEIIAMHSAIFKCLSYTFLSCFIIYLCTMIVNVNRKLLFIIITFTLSIIIPSSIYSETYGWFAGFYNYIPSSIVSLFILYSIIYILYGEKEASINHLWLFLIACLFGQLFIENMTIYNSLMILIGSIIYFFQHRKLSYYLIVGFMLSCIGAIIMFLNPIYFEIIEGKAAYYLISDKGGFIHKAGYTLLMQLPNYIFLDQYIILTVISLLVAGLLLKNIIFKTKHIILKIALFSCLFSLPVYKVLIYNQFHFELYTKSFSIAVLNLLICTVYFVSLIYFIVLVINERYLRAIAIGCLVSIVLATLPLLFVAPIGPRNFYFIYVLWMILVLCFAKQYGESINSATVFIKTLVCILSFILIVGFSLIYNNSVHRIENIETQLKNGKSHKNIILERLPFERYTHLTTPTQERDLNDLKAYYDLPKDLKFKVVPFGVDGE</sequence>
<evidence type="ECO:0000313" key="3">
    <source>
        <dbReference type="Proteomes" id="UP000274772"/>
    </source>
</evidence>
<protein>
    <recommendedName>
        <fullName evidence="4">Glucosyltransferase</fullName>
    </recommendedName>
</protein>
<proteinExistence type="predicted"/>
<feature type="transmembrane region" description="Helical" evidence="1">
    <location>
        <begin position="12"/>
        <end position="37"/>
    </location>
</feature>
<feature type="transmembrane region" description="Helical" evidence="1">
    <location>
        <begin position="376"/>
        <end position="392"/>
    </location>
</feature>
<evidence type="ECO:0000256" key="1">
    <source>
        <dbReference type="SAM" id="Phobius"/>
    </source>
</evidence>
<dbReference type="InterPro" id="IPR045691">
    <property type="entry name" value="DUF6056"/>
</dbReference>
<accession>A0ABM7FSH2</accession>
<gene>
    <name evidence="2" type="ORF">JMUB590_0544</name>
</gene>
<dbReference type="GeneID" id="58050314"/>
<feature type="transmembrane region" description="Helical" evidence="1">
    <location>
        <begin position="318"/>
        <end position="343"/>
    </location>
</feature>
<name>A0ABM7FSH2_9STAP</name>
<feature type="transmembrane region" description="Helical" evidence="1">
    <location>
        <begin position="350"/>
        <end position="370"/>
    </location>
</feature>
<feature type="transmembrane region" description="Helical" evidence="1">
    <location>
        <begin position="198"/>
        <end position="221"/>
    </location>
</feature>
<feature type="transmembrane region" description="Helical" evidence="1">
    <location>
        <begin position="97"/>
        <end position="116"/>
    </location>
</feature>
<feature type="transmembrane region" description="Helical" evidence="1">
    <location>
        <begin position="176"/>
        <end position="191"/>
    </location>
</feature>
<dbReference type="EMBL" id="AP018586">
    <property type="protein sequence ID" value="BBD91654.1"/>
    <property type="molecule type" value="Genomic_DNA"/>
</dbReference>
<feature type="transmembrane region" description="Helical" evidence="1">
    <location>
        <begin position="57"/>
        <end position="85"/>
    </location>
</feature>
<evidence type="ECO:0008006" key="4">
    <source>
        <dbReference type="Google" id="ProtNLM"/>
    </source>
</evidence>
<feature type="transmembrane region" description="Helical" evidence="1">
    <location>
        <begin position="128"/>
        <end position="147"/>
    </location>
</feature>
<keyword evidence="1" id="KW-0472">Membrane</keyword>
<feature type="transmembrane region" description="Helical" evidence="1">
    <location>
        <begin position="254"/>
        <end position="275"/>
    </location>
</feature>
<evidence type="ECO:0000313" key="2">
    <source>
        <dbReference type="EMBL" id="BBD91654.1"/>
    </source>
</evidence>
<dbReference type="Proteomes" id="UP000274772">
    <property type="component" value="Chromosome"/>
</dbReference>
<feature type="transmembrane region" description="Helical" evidence="1">
    <location>
        <begin position="404"/>
        <end position="425"/>
    </location>
</feature>
<reference evidence="2 3" key="1">
    <citation type="submission" date="2018-05" db="EMBL/GenBank/DDBJ databases">
        <title>Complete genome sequencing of three human clinical isolates of Staphylococcus caprae reveals virulence factors similar to those of S. epidermidis and S. capitis.</title>
        <authorList>
            <person name="Watanabe S."/>
            <person name="Cui L."/>
        </authorList>
    </citation>
    <scope>NUCLEOTIDE SEQUENCE [LARGE SCALE GENOMIC DNA]</scope>
    <source>
        <strain evidence="2 3">JMUB590</strain>
    </source>
</reference>
<dbReference type="Pfam" id="PF19528">
    <property type="entry name" value="DUF6056"/>
    <property type="match status" value="1"/>
</dbReference>